<protein>
    <submittedName>
        <fullName evidence="1">Uncharacterized protein</fullName>
    </submittedName>
</protein>
<evidence type="ECO:0000313" key="1">
    <source>
        <dbReference type="EMBL" id="CAG7830565.1"/>
    </source>
</evidence>
<accession>A0A8J2PNS1</accession>
<keyword evidence="2" id="KW-1185">Reference proteome</keyword>
<comment type="caution">
    <text evidence="1">The sequence shown here is derived from an EMBL/GenBank/DDBJ whole genome shotgun (WGS) entry which is preliminary data.</text>
</comment>
<dbReference type="EMBL" id="CAJVCH010556556">
    <property type="protein sequence ID" value="CAG7830565.1"/>
    <property type="molecule type" value="Genomic_DNA"/>
</dbReference>
<sequence length="57" mass="6277">TGRPCKSKWTKNTKRYPADRIAAAMPAFVEFRTVGTAKAGKLKEACTNNWGENSCLT</sequence>
<evidence type="ECO:0000313" key="2">
    <source>
        <dbReference type="Proteomes" id="UP000708208"/>
    </source>
</evidence>
<feature type="non-terminal residue" evidence="1">
    <location>
        <position position="1"/>
    </location>
</feature>
<proteinExistence type="predicted"/>
<organism evidence="1 2">
    <name type="scientific">Allacma fusca</name>
    <dbReference type="NCBI Taxonomy" id="39272"/>
    <lineage>
        <taxon>Eukaryota</taxon>
        <taxon>Metazoa</taxon>
        <taxon>Ecdysozoa</taxon>
        <taxon>Arthropoda</taxon>
        <taxon>Hexapoda</taxon>
        <taxon>Collembola</taxon>
        <taxon>Symphypleona</taxon>
        <taxon>Sminthuridae</taxon>
        <taxon>Allacma</taxon>
    </lineage>
</organism>
<reference evidence="1" key="1">
    <citation type="submission" date="2021-06" db="EMBL/GenBank/DDBJ databases">
        <authorList>
            <person name="Hodson N. C."/>
            <person name="Mongue J. A."/>
            <person name="Jaron S. K."/>
        </authorList>
    </citation>
    <scope>NUCLEOTIDE SEQUENCE</scope>
</reference>
<name>A0A8J2PNS1_9HEXA</name>
<gene>
    <name evidence="1" type="ORF">AFUS01_LOCUS40362</name>
</gene>
<dbReference type="AlphaFoldDB" id="A0A8J2PNS1"/>
<dbReference type="Proteomes" id="UP000708208">
    <property type="component" value="Unassembled WGS sequence"/>
</dbReference>